<proteinExistence type="predicted"/>
<dbReference type="InterPro" id="IPR036895">
    <property type="entry name" value="Uracil-DNA_glycosylase-like_sf"/>
</dbReference>
<dbReference type="AlphaFoldDB" id="A0A1V2ZY24"/>
<dbReference type="STRING" id="252474.B1A74_08125"/>
<dbReference type="Proteomes" id="UP000189177">
    <property type="component" value="Unassembled WGS sequence"/>
</dbReference>
<feature type="domain" description="Uracil-DNA glycosylase-like" evidence="1">
    <location>
        <begin position="14"/>
        <end position="164"/>
    </location>
</feature>
<dbReference type="SMART" id="SM00987">
    <property type="entry name" value="UreE_C"/>
    <property type="match status" value="1"/>
</dbReference>
<evidence type="ECO:0000313" key="3">
    <source>
        <dbReference type="Proteomes" id="UP000189177"/>
    </source>
</evidence>
<accession>A0A1V2ZY24</accession>
<dbReference type="InterPro" id="IPR005122">
    <property type="entry name" value="Uracil-DNA_glycosylase-like"/>
</dbReference>
<dbReference type="NCBIfam" id="TIGR04274">
    <property type="entry name" value="hypoxanDNAglyco"/>
    <property type="match status" value="1"/>
</dbReference>
<dbReference type="EMBL" id="MUZR01000027">
    <property type="protein sequence ID" value="OOC10017.1"/>
    <property type="molecule type" value="Genomic_DNA"/>
</dbReference>
<protein>
    <submittedName>
        <fullName evidence="2">DNA-deoxyinosine glycosylase</fullName>
    </submittedName>
</protein>
<dbReference type="CDD" id="cd10032">
    <property type="entry name" value="UDG-F6_HDG"/>
    <property type="match status" value="1"/>
</dbReference>
<comment type="caution">
    <text evidence="2">The sequence shown here is derived from an EMBL/GenBank/DDBJ whole genome shotgun (WGS) entry which is preliminary data.</text>
</comment>
<reference evidence="2 3" key="1">
    <citation type="submission" date="2017-02" db="EMBL/GenBank/DDBJ databases">
        <title>Genomic diversity within the haloalkaliphilic genus Thioalkalivibrio.</title>
        <authorList>
            <person name="Ahn A.-C."/>
            <person name="Meier-Kolthoff J."/>
            <person name="Overmars L."/>
            <person name="Richter M."/>
            <person name="Woyke T."/>
            <person name="Sorokin D.Y."/>
            <person name="Muyzer G."/>
        </authorList>
    </citation>
    <scope>NUCLEOTIDE SEQUENCE [LARGE SCALE GENOMIC DNA]</scope>
    <source>
        <strain evidence="2 3">HL17</strain>
    </source>
</reference>
<evidence type="ECO:0000313" key="2">
    <source>
        <dbReference type="EMBL" id="OOC10017.1"/>
    </source>
</evidence>
<evidence type="ECO:0000259" key="1">
    <source>
        <dbReference type="SMART" id="SM00986"/>
    </source>
</evidence>
<dbReference type="SUPFAM" id="SSF52141">
    <property type="entry name" value="Uracil-DNA glycosylase-like"/>
    <property type="match status" value="1"/>
</dbReference>
<name>A0A1V2ZY24_9GAMM</name>
<dbReference type="Pfam" id="PF03167">
    <property type="entry name" value="UDG"/>
    <property type="match status" value="1"/>
</dbReference>
<sequence length="174" mass="18996">MSDAHASPELRAFEPVLRADTRAVVLGSFPGVASLEAAAYYAHPRNQFWPIMARIFGPPFPELPWPERYTRLLDCGVGLWDIYGACAREGSLDSAIRNPQPNDLGRLTREAPGLRLIVHNGAESARRIGETRALGVTAVRLPSTSPANARLDLEAKLERWAEAFRQAGLGAPTP</sequence>
<dbReference type="Gene3D" id="3.40.470.10">
    <property type="entry name" value="Uracil-DNA glycosylase-like domain"/>
    <property type="match status" value="1"/>
</dbReference>
<dbReference type="InterPro" id="IPR026353">
    <property type="entry name" value="Hypoxan-DNA_Glyclase"/>
</dbReference>
<dbReference type="OrthoDB" id="9799921at2"/>
<organism evidence="2 3">
    <name type="scientific">Thioalkalivibrio halophilus</name>
    <dbReference type="NCBI Taxonomy" id="252474"/>
    <lineage>
        <taxon>Bacteria</taxon>
        <taxon>Pseudomonadati</taxon>
        <taxon>Pseudomonadota</taxon>
        <taxon>Gammaproteobacteria</taxon>
        <taxon>Chromatiales</taxon>
        <taxon>Ectothiorhodospiraceae</taxon>
        <taxon>Thioalkalivibrio</taxon>
    </lineage>
</organism>
<gene>
    <name evidence="2" type="ORF">B1A74_08125</name>
</gene>
<dbReference type="RefSeq" id="WP_077244325.1">
    <property type="nucleotide sequence ID" value="NZ_MUZR01000027.1"/>
</dbReference>
<keyword evidence="3" id="KW-1185">Reference proteome</keyword>
<dbReference type="SMART" id="SM00986">
    <property type="entry name" value="UDG"/>
    <property type="match status" value="1"/>
</dbReference>